<name>A0A0U5AFG4_9BACT</name>
<dbReference type="RefSeq" id="WP_068512431.1">
    <property type="nucleotide sequence ID" value="NZ_AP014945.1"/>
</dbReference>
<dbReference type="PANTHER" id="PTHR36928">
    <property type="entry name" value="PHOSPHATASE YCDX-RELATED"/>
    <property type="match status" value="1"/>
</dbReference>
<feature type="domain" description="Polymerase/histidinol phosphatase N-terminal" evidence="1">
    <location>
        <begin position="2"/>
        <end position="74"/>
    </location>
</feature>
<dbReference type="KEGG" id="cthi:THC_0341"/>
<dbReference type="Gene3D" id="3.20.20.140">
    <property type="entry name" value="Metal-dependent hydrolases"/>
    <property type="match status" value="1"/>
</dbReference>
<dbReference type="InterPro" id="IPR003141">
    <property type="entry name" value="Pol/His_phosphatase_N"/>
</dbReference>
<sequence length="213" mass="23169">MFDFHCHSVFSDGELIPAEIWRRVKVLGYSAIAITDHADPSNFEFILGNLLKIKDAFRGLTPRLIAGIELTHVPPELIPELIQKARALGAEIVVVHGETIVEPVAEGTNRSAILGGADILAHPGLISEEEVKLAAEKGVFLEISGRKGHSFTNGHVVKLAKKYQAPLIINSDAHSPSDLLSQELASKIALGAGLTLDELKNLWNLVKNRLLRI</sequence>
<evidence type="ECO:0000259" key="1">
    <source>
        <dbReference type="SMART" id="SM00481"/>
    </source>
</evidence>
<reference evidence="2 3" key="1">
    <citation type="journal article" date="2016" name="Int. J. Syst. Evol. Microbiol.">
        <title>Caldimicrobium thiodismutans sp. nov., a sulfur-disproportionating bacterium isolated from a hot spring, and emended description of the genus Caldimicrobium.</title>
        <authorList>
            <person name="Kojima H."/>
            <person name="Umezawa K."/>
            <person name="Fukui M."/>
        </authorList>
    </citation>
    <scope>NUCLEOTIDE SEQUENCE [LARGE SCALE GENOMIC DNA]</scope>
    <source>
        <strain evidence="2 3">TF1</strain>
    </source>
</reference>
<dbReference type="Pfam" id="PF02811">
    <property type="entry name" value="PHP"/>
    <property type="match status" value="1"/>
</dbReference>
<dbReference type="EMBL" id="AP014945">
    <property type="protein sequence ID" value="BAU22739.1"/>
    <property type="molecule type" value="Genomic_DNA"/>
</dbReference>
<dbReference type="CDD" id="cd07432">
    <property type="entry name" value="PHP_HisPPase"/>
    <property type="match status" value="1"/>
</dbReference>
<dbReference type="InterPro" id="IPR004013">
    <property type="entry name" value="PHP_dom"/>
</dbReference>
<evidence type="ECO:0000313" key="2">
    <source>
        <dbReference type="EMBL" id="BAU22739.1"/>
    </source>
</evidence>
<dbReference type="SUPFAM" id="SSF89550">
    <property type="entry name" value="PHP domain-like"/>
    <property type="match status" value="1"/>
</dbReference>
<dbReference type="Proteomes" id="UP000068196">
    <property type="component" value="Chromosome"/>
</dbReference>
<evidence type="ECO:0000313" key="3">
    <source>
        <dbReference type="Proteomes" id="UP000068196"/>
    </source>
</evidence>
<dbReference type="OrthoDB" id="9808747at2"/>
<dbReference type="NCBIfam" id="NF004981">
    <property type="entry name" value="PRK06361.1"/>
    <property type="match status" value="1"/>
</dbReference>
<dbReference type="STRING" id="1653476.THC_0341"/>
<dbReference type="GO" id="GO:0008270">
    <property type="term" value="F:zinc ion binding"/>
    <property type="evidence" value="ECO:0007669"/>
    <property type="project" value="TreeGrafter"/>
</dbReference>
<reference evidence="3" key="2">
    <citation type="journal article" date="2016" name="Int. J. Syst. Evol. Microbiol.">
        <title>Caldimicrobium thiodismutans sp. nov., a sulfur-disproportionating bacterium isolated from a hot spring.</title>
        <authorList>
            <person name="Kojima H."/>
            <person name="Umezawa K."/>
            <person name="Fukui M."/>
        </authorList>
    </citation>
    <scope>NUCLEOTIDE SEQUENCE [LARGE SCALE GENOMIC DNA]</scope>
    <source>
        <strain evidence="3">TF1</strain>
    </source>
</reference>
<accession>A0A0U5AFG4</accession>
<dbReference type="GO" id="GO:0005829">
    <property type="term" value="C:cytosol"/>
    <property type="evidence" value="ECO:0007669"/>
    <property type="project" value="TreeGrafter"/>
</dbReference>
<organism evidence="2 3">
    <name type="scientific">Caldimicrobium thiodismutans</name>
    <dbReference type="NCBI Taxonomy" id="1653476"/>
    <lineage>
        <taxon>Bacteria</taxon>
        <taxon>Pseudomonadati</taxon>
        <taxon>Thermodesulfobacteriota</taxon>
        <taxon>Thermodesulfobacteria</taxon>
        <taxon>Thermodesulfobacteriales</taxon>
        <taxon>Thermodesulfobacteriaceae</taxon>
        <taxon>Caldimicrobium</taxon>
    </lineage>
</organism>
<protein>
    <recommendedName>
        <fullName evidence="1">Polymerase/histidinol phosphatase N-terminal domain-containing protein</fullName>
    </recommendedName>
</protein>
<dbReference type="InterPro" id="IPR016195">
    <property type="entry name" value="Pol/histidinol_Pase-like"/>
</dbReference>
<dbReference type="PATRIC" id="fig|1653476.3.peg.345"/>
<keyword evidence="3" id="KW-1185">Reference proteome</keyword>
<gene>
    <name evidence="2" type="ORF">THC_0341</name>
</gene>
<dbReference type="PANTHER" id="PTHR36928:SF1">
    <property type="entry name" value="PHOSPHATASE YCDX-RELATED"/>
    <property type="match status" value="1"/>
</dbReference>
<dbReference type="SMART" id="SM00481">
    <property type="entry name" value="POLIIIAc"/>
    <property type="match status" value="1"/>
</dbReference>
<dbReference type="AlphaFoldDB" id="A0A0U5AFG4"/>
<proteinExistence type="predicted"/>
<dbReference type="InterPro" id="IPR050243">
    <property type="entry name" value="PHP_phosphatase"/>
</dbReference>
<dbReference type="GO" id="GO:0042578">
    <property type="term" value="F:phosphoric ester hydrolase activity"/>
    <property type="evidence" value="ECO:0007669"/>
    <property type="project" value="TreeGrafter"/>
</dbReference>